<comment type="caution">
    <text evidence="3">The sequence shown here is derived from an EMBL/GenBank/DDBJ whole genome shotgun (WGS) entry which is preliminary data.</text>
</comment>
<name>A0AA38IH32_9CUCU</name>
<dbReference type="Proteomes" id="UP001168821">
    <property type="component" value="Unassembled WGS sequence"/>
</dbReference>
<proteinExistence type="predicted"/>
<keyword evidence="4" id="KW-1185">Reference proteome</keyword>
<organism evidence="3 4">
    <name type="scientific">Zophobas morio</name>
    <dbReference type="NCBI Taxonomy" id="2755281"/>
    <lineage>
        <taxon>Eukaryota</taxon>
        <taxon>Metazoa</taxon>
        <taxon>Ecdysozoa</taxon>
        <taxon>Arthropoda</taxon>
        <taxon>Hexapoda</taxon>
        <taxon>Insecta</taxon>
        <taxon>Pterygota</taxon>
        <taxon>Neoptera</taxon>
        <taxon>Endopterygota</taxon>
        <taxon>Coleoptera</taxon>
        <taxon>Polyphaga</taxon>
        <taxon>Cucujiformia</taxon>
        <taxon>Tenebrionidae</taxon>
        <taxon>Zophobas</taxon>
    </lineage>
</organism>
<dbReference type="InterPro" id="IPR051333">
    <property type="entry name" value="CLIP_Serine_Protease"/>
</dbReference>
<dbReference type="GO" id="GO:0004252">
    <property type="term" value="F:serine-type endopeptidase activity"/>
    <property type="evidence" value="ECO:0007669"/>
    <property type="project" value="InterPro"/>
</dbReference>
<dbReference type="SMART" id="SM00020">
    <property type="entry name" value="Tryp_SPc"/>
    <property type="match status" value="1"/>
</dbReference>
<dbReference type="InterPro" id="IPR001314">
    <property type="entry name" value="Peptidase_S1A"/>
</dbReference>
<dbReference type="PRINTS" id="PR00722">
    <property type="entry name" value="CHYMOTRYPSIN"/>
</dbReference>
<dbReference type="SUPFAM" id="SSF50494">
    <property type="entry name" value="Trypsin-like serine proteases"/>
    <property type="match status" value="1"/>
</dbReference>
<keyword evidence="1" id="KW-1015">Disulfide bond</keyword>
<dbReference type="Gene3D" id="2.40.10.10">
    <property type="entry name" value="Trypsin-like serine proteases"/>
    <property type="match status" value="2"/>
</dbReference>
<dbReference type="InterPro" id="IPR001254">
    <property type="entry name" value="Trypsin_dom"/>
</dbReference>
<dbReference type="FunFam" id="2.40.10.10:FF:000068">
    <property type="entry name" value="transmembrane protease serine 2"/>
    <property type="match status" value="1"/>
</dbReference>
<dbReference type="Pfam" id="PF00089">
    <property type="entry name" value="Trypsin"/>
    <property type="match status" value="1"/>
</dbReference>
<dbReference type="AlphaFoldDB" id="A0AA38IH32"/>
<reference evidence="3" key="1">
    <citation type="journal article" date="2023" name="G3 (Bethesda)">
        <title>Whole genome assemblies of Zophobas morio and Tenebrio molitor.</title>
        <authorList>
            <person name="Kaur S."/>
            <person name="Stinson S.A."/>
            <person name="diCenzo G.C."/>
        </authorList>
    </citation>
    <scope>NUCLEOTIDE SEQUENCE</scope>
    <source>
        <strain evidence="3">QUZm001</strain>
    </source>
</reference>
<evidence type="ECO:0000259" key="2">
    <source>
        <dbReference type="PROSITE" id="PS50240"/>
    </source>
</evidence>
<feature type="domain" description="Peptidase S1" evidence="2">
    <location>
        <begin position="49"/>
        <end position="281"/>
    </location>
</feature>
<dbReference type="PANTHER" id="PTHR24260:SF136">
    <property type="entry name" value="GH08193P-RELATED"/>
    <property type="match status" value="1"/>
</dbReference>
<dbReference type="PANTHER" id="PTHR24260">
    <property type="match status" value="1"/>
</dbReference>
<accession>A0AA38IH32</accession>
<dbReference type="PROSITE" id="PS50240">
    <property type="entry name" value="TRYPSIN_DOM"/>
    <property type="match status" value="1"/>
</dbReference>
<sequence length="282" mass="31406">MERLSEYRSFPGPPWYKNNDPLFSKEFTQKLINQIKSQLAHNLRASTRIIGGQNATVNQFPFAAAIQVRTETSAFFCGGSLYRNQWIITAGQCVYNAILFTIQLGSIHIDADDSNKMTLATSEYFLHPDYNPYTLENDIALIKLRSAITFTDYVRSIDMLAVADLQLDADISAIGWGQTSDESGNLAPALQYVKVVPLTNEECRLTYGSQIKDNMLCVEGNYNEGTCNGDTGSPLVEMYSRRFTVHSGVASFISGHGCESTDPSGYTRTFSHKDWIRNVTGT</sequence>
<dbReference type="CDD" id="cd00190">
    <property type="entry name" value="Tryp_SPc"/>
    <property type="match status" value="1"/>
</dbReference>
<gene>
    <name evidence="3" type="ORF">Zmor_015438</name>
</gene>
<evidence type="ECO:0000256" key="1">
    <source>
        <dbReference type="ARBA" id="ARBA00023157"/>
    </source>
</evidence>
<dbReference type="InterPro" id="IPR009003">
    <property type="entry name" value="Peptidase_S1_PA"/>
</dbReference>
<dbReference type="InterPro" id="IPR043504">
    <property type="entry name" value="Peptidase_S1_PA_chymotrypsin"/>
</dbReference>
<dbReference type="EMBL" id="JALNTZ010000004">
    <property type="protein sequence ID" value="KAJ3656355.1"/>
    <property type="molecule type" value="Genomic_DNA"/>
</dbReference>
<evidence type="ECO:0000313" key="3">
    <source>
        <dbReference type="EMBL" id="KAJ3656355.1"/>
    </source>
</evidence>
<dbReference type="GO" id="GO:0006508">
    <property type="term" value="P:proteolysis"/>
    <property type="evidence" value="ECO:0007669"/>
    <property type="project" value="InterPro"/>
</dbReference>
<protein>
    <recommendedName>
        <fullName evidence="2">Peptidase S1 domain-containing protein</fullName>
    </recommendedName>
</protein>
<evidence type="ECO:0000313" key="4">
    <source>
        <dbReference type="Proteomes" id="UP001168821"/>
    </source>
</evidence>